<dbReference type="Proteomes" id="UP000005561">
    <property type="component" value="Unassembled WGS sequence"/>
</dbReference>
<accession>C6LG22</accession>
<dbReference type="RefSeq" id="WP_006862366.1">
    <property type="nucleotide sequence ID" value="NZ_ACCL02000011.1"/>
</dbReference>
<feature type="region of interest" description="Disordered" evidence="1">
    <location>
        <begin position="39"/>
        <end position="67"/>
    </location>
</feature>
<reference evidence="2" key="1">
    <citation type="submission" date="2009-07" db="EMBL/GenBank/DDBJ databases">
        <authorList>
            <person name="Weinstock G."/>
            <person name="Sodergren E."/>
            <person name="Clifton S."/>
            <person name="Fulton L."/>
            <person name="Fulton B."/>
            <person name="Courtney L."/>
            <person name="Fronick C."/>
            <person name="Harrison M."/>
            <person name="Strong C."/>
            <person name="Farmer C."/>
            <person name="Delahaunty K."/>
            <person name="Markovic C."/>
            <person name="Hall O."/>
            <person name="Minx P."/>
            <person name="Tomlinson C."/>
            <person name="Mitreva M."/>
            <person name="Nelson J."/>
            <person name="Hou S."/>
            <person name="Wollam A."/>
            <person name="Pepin K.H."/>
            <person name="Johnson M."/>
            <person name="Bhonagiri V."/>
            <person name="Nash W.E."/>
            <person name="Warren W."/>
            <person name="Chinwalla A."/>
            <person name="Mardis E.R."/>
            <person name="Wilson R.K."/>
        </authorList>
    </citation>
    <scope>NUCLEOTIDE SEQUENCE [LARGE SCALE GENOMIC DNA]</scope>
    <source>
        <strain evidence="2">DSM 14469</strain>
    </source>
</reference>
<proteinExistence type="predicted"/>
<dbReference type="AlphaFoldDB" id="C6LG22"/>
<dbReference type="STRING" id="168384.SAMN05660368_03714"/>
<sequence>MKTILGEILMGAAKICNEADPEKTAEECASRIMRMSGKDSIGQGECASGSRGESGCGLTEQGDDTADGKTDACIEHKGFAMIMAENIGAFRVGIEHIAGAPAVSVSVSGKRRDVFDGIANLLEHTAFALTGENAAEAVRIVEVICKAVKKDIMPEGDADH</sequence>
<dbReference type="EMBL" id="ACCL02000011">
    <property type="protein sequence ID" value="EET60386.1"/>
    <property type="molecule type" value="Genomic_DNA"/>
</dbReference>
<keyword evidence="3" id="KW-1185">Reference proteome</keyword>
<organism evidence="2 3">
    <name type="scientific">Marvinbryantia formatexigens DSM 14469</name>
    <dbReference type="NCBI Taxonomy" id="478749"/>
    <lineage>
        <taxon>Bacteria</taxon>
        <taxon>Bacillati</taxon>
        <taxon>Bacillota</taxon>
        <taxon>Clostridia</taxon>
        <taxon>Lachnospirales</taxon>
        <taxon>Lachnospiraceae</taxon>
        <taxon>Marvinbryantia</taxon>
    </lineage>
</organism>
<evidence type="ECO:0000313" key="2">
    <source>
        <dbReference type="EMBL" id="EET60386.1"/>
    </source>
</evidence>
<name>C6LG22_9FIRM</name>
<evidence type="ECO:0000313" key="3">
    <source>
        <dbReference type="Proteomes" id="UP000005561"/>
    </source>
</evidence>
<gene>
    <name evidence="2" type="ORF">BRYFOR_07582</name>
</gene>
<comment type="caution">
    <text evidence="2">The sequence shown here is derived from an EMBL/GenBank/DDBJ whole genome shotgun (WGS) entry which is preliminary data.</text>
</comment>
<evidence type="ECO:0000256" key="1">
    <source>
        <dbReference type="SAM" id="MobiDB-lite"/>
    </source>
</evidence>
<protein>
    <submittedName>
        <fullName evidence="2">Uncharacterized protein</fullName>
    </submittedName>
</protein>